<dbReference type="OrthoDB" id="2330509at2759"/>
<organism evidence="2 3">
    <name type="scientific">Porphyra umbilicalis</name>
    <name type="common">Purple laver</name>
    <name type="synonym">Red alga</name>
    <dbReference type="NCBI Taxonomy" id="2786"/>
    <lineage>
        <taxon>Eukaryota</taxon>
        <taxon>Rhodophyta</taxon>
        <taxon>Bangiophyceae</taxon>
        <taxon>Bangiales</taxon>
        <taxon>Bangiaceae</taxon>
        <taxon>Porphyra</taxon>
    </lineage>
</organism>
<proteinExistence type="predicted"/>
<dbReference type="InterPro" id="IPR052748">
    <property type="entry name" value="ISR_Activator"/>
</dbReference>
<dbReference type="Pfam" id="PF08238">
    <property type="entry name" value="Sel1"/>
    <property type="match status" value="3"/>
</dbReference>
<dbReference type="EMBL" id="KV919071">
    <property type="protein sequence ID" value="OSX72291.1"/>
    <property type="molecule type" value="Genomic_DNA"/>
</dbReference>
<dbReference type="AlphaFoldDB" id="A0A1X6NUL0"/>
<name>A0A1X6NUL0_PORUM</name>
<feature type="compositionally biased region" description="Basic residues" evidence="1">
    <location>
        <begin position="236"/>
        <end position="249"/>
    </location>
</feature>
<dbReference type="InterPro" id="IPR006597">
    <property type="entry name" value="Sel1-like"/>
</dbReference>
<dbReference type="SMART" id="SM00671">
    <property type="entry name" value="SEL1"/>
    <property type="match status" value="3"/>
</dbReference>
<dbReference type="PANTHER" id="PTHR45011">
    <property type="entry name" value="DAP3-BINDING CELL DEATH ENHANCER 1"/>
    <property type="match status" value="1"/>
</dbReference>
<reference evidence="2 3" key="1">
    <citation type="submission" date="2017-03" db="EMBL/GenBank/DDBJ databases">
        <title>WGS assembly of Porphyra umbilicalis.</title>
        <authorList>
            <person name="Brawley S.H."/>
            <person name="Blouin N.A."/>
            <person name="Ficko-Blean E."/>
            <person name="Wheeler G.L."/>
            <person name="Lohr M."/>
            <person name="Goodson H.V."/>
            <person name="Jenkins J.W."/>
            <person name="Blaby-Haas C.E."/>
            <person name="Helliwell K.E."/>
            <person name="Chan C."/>
            <person name="Marriage T."/>
            <person name="Bhattacharya D."/>
            <person name="Klein A.S."/>
            <person name="Badis Y."/>
            <person name="Brodie J."/>
            <person name="Cao Y."/>
            <person name="Collen J."/>
            <person name="Dittami S.M."/>
            <person name="Gachon C.M."/>
            <person name="Green B.R."/>
            <person name="Karpowicz S."/>
            <person name="Kim J.W."/>
            <person name="Kudahl U."/>
            <person name="Lin S."/>
            <person name="Michel G."/>
            <person name="Mittag M."/>
            <person name="Olson B.J."/>
            <person name="Pangilinan J."/>
            <person name="Peng Y."/>
            <person name="Qiu H."/>
            <person name="Shu S."/>
            <person name="Singer J.T."/>
            <person name="Smith A.G."/>
            <person name="Sprecher B.N."/>
            <person name="Wagner V."/>
            <person name="Wang W."/>
            <person name="Wang Z.-Y."/>
            <person name="Yan J."/>
            <person name="Yarish C."/>
            <person name="Zoeuner-Riek S."/>
            <person name="Zhuang Y."/>
            <person name="Zou Y."/>
            <person name="Lindquist E.A."/>
            <person name="Grimwood J."/>
            <person name="Barry K."/>
            <person name="Rokhsar D.S."/>
            <person name="Schmutz J."/>
            <person name="Stiller J.W."/>
            <person name="Grossman A.R."/>
            <person name="Prochnik S.E."/>
        </authorList>
    </citation>
    <scope>NUCLEOTIDE SEQUENCE [LARGE SCALE GENOMIC DNA]</scope>
    <source>
        <strain evidence="2">4086291</strain>
    </source>
</reference>
<dbReference type="Gene3D" id="1.25.40.10">
    <property type="entry name" value="Tetratricopeptide repeat domain"/>
    <property type="match status" value="1"/>
</dbReference>
<evidence type="ECO:0000256" key="1">
    <source>
        <dbReference type="SAM" id="MobiDB-lite"/>
    </source>
</evidence>
<gene>
    <name evidence="2" type="ORF">BU14_0450s0006</name>
</gene>
<keyword evidence="3" id="KW-1185">Reference proteome</keyword>
<dbReference type="PANTHER" id="PTHR45011:SF1">
    <property type="entry name" value="DAP3-BINDING CELL DEATH ENHANCER 1"/>
    <property type="match status" value="1"/>
</dbReference>
<accession>A0A1X6NUL0</accession>
<dbReference type="Proteomes" id="UP000218209">
    <property type="component" value="Unassembled WGS sequence"/>
</dbReference>
<evidence type="ECO:0000313" key="2">
    <source>
        <dbReference type="EMBL" id="OSX72291.1"/>
    </source>
</evidence>
<evidence type="ECO:0008006" key="4">
    <source>
        <dbReference type="Google" id="ProtNLM"/>
    </source>
</evidence>
<feature type="region of interest" description="Disordered" evidence="1">
    <location>
        <begin position="221"/>
        <end position="277"/>
    </location>
</feature>
<dbReference type="InterPro" id="IPR011990">
    <property type="entry name" value="TPR-like_helical_dom_sf"/>
</dbReference>
<sequence length="277" mass="28465">MGELASRRPGGGRAAATAYLTAESLGSVEATVNRGLALCDPRRPGAEDGPAAATAYAFFEAASRAGSIDGLFLTAVCFSKGVGVVGHVFQSFERFFLAAERGHGHAQLAVSLCYSAGRGTEPSAAKAATFLRRAAAQGVPAALSGLGELVRDGRDGMEADPGRARALFEEAAAKGDLAGARSLAELLLPTDPRRALRLLVAAGRDGDGLSALRLAQLYEQGGGGSSATRCAPRGGTSRRRGSASRRRRASCGPRAFASAPWPRARAPSSAPSRVRSE</sequence>
<dbReference type="SUPFAM" id="SSF81901">
    <property type="entry name" value="HCP-like"/>
    <property type="match status" value="1"/>
</dbReference>
<protein>
    <recommendedName>
        <fullName evidence="4">Sel1 repeat family protein</fullName>
    </recommendedName>
</protein>
<evidence type="ECO:0000313" key="3">
    <source>
        <dbReference type="Proteomes" id="UP000218209"/>
    </source>
</evidence>
<feature type="compositionally biased region" description="Low complexity" evidence="1">
    <location>
        <begin position="250"/>
        <end position="277"/>
    </location>
</feature>